<accession>A0A1F5FUU4</accession>
<keyword evidence="2" id="KW-0521">NADP</keyword>
<dbReference type="GO" id="GO:0005829">
    <property type="term" value="C:cytosol"/>
    <property type="evidence" value="ECO:0007669"/>
    <property type="project" value="TreeGrafter"/>
</dbReference>
<dbReference type="PANTHER" id="PTHR10491:SF4">
    <property type="entry name" value="METHIONINE ADENOSYLTRANSFERASE 2 SUBUNIT BETA"/>
    <property type="match status" value="1"/>
</dbReference>
<evidence type="ECO:0000256" key="2">
    <source>
        <dbReference type="RuleBase" id="RU364082"/>
    </source>
</evidence>
<keyword evidence="2" id="KW-0560">Oxidoreductase</keyword>
<proteinExistence type="inferred from homology"/>
<protein>
    <recommendedName>
        <fullName evidence="2">dTDP-4-dehydrorhamnose reductase</fullName>
        <ecNumber evidence="2">1.1.1.133</ecNumber>
    </recommendedName>
</protein>
<comment type="caution">
    <text evidence="4">The sequence shown here is derived from an EMBL/GenBank/DDBJ whole genome shotgun (WGS) entry which is preliminary data.</text>
</comment>
<sequence>MKEKVLVIGGTGLVGSHFVEKSYDFKILAPSTSELNLQNEQSIANYLQEHNPDWIINFAAYTDVNGAENQRGDESGLCWQINVDGVSSLLKNYKSNNFIQISTDMVFEGSKENPGPYDENSKPPENYDNLTWYGWSKNRGEKLVLDRGGTVVRIIYPVRANFAGKLDYIRGPLFKIASGKMHPLFSDQQISITYINELTQALKTIIAGDHHGIFHVSSDTTNPFDLISKVLSEIGEDPQQLKPSSVVEFLKTQGPAYRYPLYGGLKSKQTEEILDLHFSTWQTVVENLVGEGLKLPVIN</sequence>
<evidence type="ECO:0000256" key="1">
    <source>
        <dbReference type="ARBA" id="ARBA00010944"/>
    </source>
</evidence>
<reference evidence="4 5" key="1">
    <citation type="journal article" date="2016" name="Nat. Commun.">
        <title>Thousands of microbial genomes shed light on interconnected biogeochemical processes in an aquifer system.</title>
        <authorList>
            <person name="Anantharaman K."/>
            <person name="Brown C.T."/>
            <person name="Hug L.A."/>
            <person name="Sharon I."/>
            <person name="Castelle C.J."/>
            <person name="Probst A.J."/>
            <person name="Thomas B.C."/>
            <person name="Singh A."/>
            <person name="Wilkins M.J."/>
            <person name="Karaoz U."/>
            <person name="Brodie E.L."/>
            <person name="Williams K.H."/>
            <person name="Hubbard S.S."/>
            <person name="Banfield J.F."/>
        </authorList>
    </citation>
    <scope>NUCLEOTIDE SEQUENCE [LARGE SCALE GENOMIC DNA]</scope>
</reference>
<dbReference type="GO" id="GO:0008831">
    <property type="term" value="F:dTDP-4-dehydrorhamnose reductase activity"/>
    <property type="evidence" value="ECO:0007669"/>
    <property type="project" value="UniProtKB-EC"/>
</dbReference>
<dbReference type="GO" id="GO:0019305">
    <property type="term" value="P:dTDP-rhamnose biosynthetic process"/>
    <property type="evidence" value="ECO:0007669"/>
    <property type="project" value="UniProtKB-UniPathway"/>
</dbReference>
<feature type="domain" description="RmlD-like substrate binding" evidence="3">
    <location>
        <begin position="4"/>
        <end position="289"/>
    </location>
</feature>
<dbReference type="Gene3D" id="3.40.50.720">
    <property type="entry name" value="NAD(P)-binding Rossmann-like Domain"/>
    <property type="match status" value="1"/>
</dbReference>
<dbReference type="UniPathway" id="UPA00124"/>
<dbReference type="Gene3D" id="3.90.25.10">
    <property type="entry name" value="UDP-galactose 4-epimerase, domain 1"/>
    <property type="match status" value="1"/>
</dbReference>
<dbReference type="PANTHER" id="PTHR10491">
    <property type="entry name" value="DTDP-4-DEHYDRORHAMNOSE REDUCTASE"/>
    <property type="match status" value="1"/>
</dbReference>
<evidence type="ECO:0000259" key="3">
    <source>
        <dbReference type="Pfam" id="PF04321"/>
    </source>
</evidence>
<gene>
    <name evidence="4" type="ORF">A2572_04630</name>
</gene>
<comment type="pathway">
    <text evidence="2">Carbohydrate biosynthesis; dTDP-L-rhamnose biosynthesis.</text>
</comment>
<comment type="function">
    <text evidence="2">Catalyzes the reduction of dTDP-6-deoxy-L-lyxo-4-hexulose to yield dTDP-L-rhamnose.</text>
</comment>
<dbReference type="Pfam" id="PF04321">
    <property type="entry name" value="RmlD_sub_bind"/>
    <property type="match status" value="1"/>
</dbReference>
<name>A0A1F5FUU4_9BACT</name>
<dbReference type="EC" id="1.1.1.133" evidence="2"/>
<dbReference type="InterPro" id="IPR036291">
    <property type="entry name" value="NAD(P)-bd_dom_sf"/>
</dbReference>
<comment type="similarity">
    <text evidence="1 2">Belongs to the dTDP-4-dehydrorhamnose reductase family.</text>
</comment>
<evidence type="ECO:0000313" key="5">
    <source>
        <dbReference type="Proteomes" id="UP000179237"/>
    </source>
</evidence>
<organism evidence="4 5">
    <name type="scientific">Candidatus Collierbacteria bacterium RIFOXYD1_FULL_40_9</name>
    <dbReference type="NCBI Taxonomy" id="1817731"/>
    <lineage>
        <taxon>Bacteria</taxon>
        <taxon>Candidatus Collieribacteriota</taxon>
    </lineage>
</organism>
<dbReference type="Proteomes" id="UP000179237">
    <property type="component" value="Unassembled WGS sequence"/>
</dbReference>
<dbReference type="SUPFAM" id="SSF51735">
    <property type="entry name" value="NAD(P)-binding Rossmann-fold domains"/>
    <property type="match status" value="1"/>
</dbReference>
<dbReference type="InterPro" id="IPR005913">
    <property type="entry name" value="dTDP_dehydrorham_reduct"/>
</dbReference>
<dbReference type="AlphaFoldDB" id="A0A1F5FUU4"/>
<evidence type="ECO:0000313" key="4">
    <source>
        <dbReference type="EMBL" id="OGD83324.1"/>
    </source>
</evidence>
<dbReference type="EMBL" id="MFAQ01000020">
    <property type="protein sequence ID" value="OGD83324.1"/>
    <property type="molecule type" value="Genomic_DNA"/>
</dbReference>
<dbReference type="InterPro" id="IPR029903">
    <property type="entry name" value="RmlD-like-bd"/>
</dbReference>